<keyword evidence="1" id="KW-0812">Transmembrane</keyword>
<accession>A0A6J4H5R0</accession>
<keyword evidence="1" id="KW-0472">Membrane</keyword>
<organism evidence="2">
    <name type="scientific">uncultured Adhaeribacter sp</name>
    <dbReference type="NCBI Taxonomy" id="448109"/>
    <lineage>
        <taxon>Bacteria</taxon>
        <taxon>Pseudomonadati</taxon>
        <taxon>Bacteroidota</taxon>
        <taxon>Cytophagia</taxon>
        <taxon>Cytophagales</taxon>
        <taxon>Hymenobacteraceae</taxon>
        <taxon>Adhaeribacter</taxon>
        <taxon>environmental samples</taxon>
    </lineage>
</organism>
<protein>
    <submittedName>
        <fullName evidence="2">Uncharacterized protein</fullName>
    </submittedName>
</protein>
<dbReference type="EMBL" id="CADCTJ010000091">
    <property type="protein sequence ID" value="CAA9215673.1"/>
    <property type="molecule type" value="Genomic_DNA"/>
</dbReference>
<dbReference type="AlphaFoldDB" id="A0A6J4H5R0"/>
<proteinExistence type="predicted"/>
<sequence>MKVVIEWKWRERPRSCQLSYGLWPVVKVSVFPVVVGYIGSPGQKPTQ</sequence>
<gene>
    <name evidence="2" type="ORF">AVDCRST_MAG95-308</name>
</gene>
<keyword evidence="1" id="KW-1133">Transmembrane helix</keyword>
<reference evidence="2" key="1">
    <citation type="submission" date="2020-02" db="EMBL/GenBank/DDBJ databases">
        <authorList>
            <person name="Meier V. D."/>
        </authorList>
    </citation>
    <scope>NUCLEOTIDE SEQUENCE</scope>
    <source>
        <strain evidence="2">AVDCRST_MAG95</strain>
    </source>
</reference>
<evidence type="ECO:0000256" key="1">
    <source>
        <dbReference type="SAM" id="Phobius"/>
    </source>
</evidence>
<evidence type="ECO:0000313" key="2">
    <source>
        <dbReference type="EMBL" id="CAA9215673.1"/>
    </source>
</evidence>
<name>A0A6J4H5R0_9BACT</name>
<feature type="transmembrane region" description="Helical" evidence="1">
    <location>
        <begin position="20"/>
        <end position="39"/>
    </location>
</feature>